<evidence type="ECO:0000313" key="2">
    <source>
        <dbReference type="EMBL" id="KAH3678843.1"/>
    </source>
</evidence>
<keyword evidence="3" id="KW-1185">Reference proteome</keyword>
<gene>
    <name evidence="2" type="ORF">OGATHE_000112</name>
</gene>
<organism evidence="2 3">
    <name type="scientific">Ogataea polymorpha</name>
    <dbReference type="NCBI Taxonomy" id="460523"/>
    <lineage>
        <taxon>Eukaryota</taxon>
        <taxon>Fungi</taxon>
        <taxon>Dikarya</taxon>
        <taxon>Ascomycota</taxon>
        <taxon>Saccharomycotina</taxon>
        <taxon>Pichiomycetes</taxon>
        <taxon>Pichiales</taxon>
        <taxon>Pichiaceae</taxon>
        <taxon>Ogataea</taxon>
    </lineage>
</organism>
<name>A0A1B7SQ42_9ASCO</name>
<comment type="caution">
    <text evidence="2">The sequence shown here is derived from an EMBL/GenBank/DDBJ whole genome shotgun (WGS) entry which is preliminary data.</text>
</comment>
<feature type="compositionally biased region" description="Polar residues" evidence="1">
    <location>
        <begin position="102"/>
        <end position="112"/>
    </location>
</feature>
<accession>A0A1B7SQ42</accession>
<feature type="region of interest" description="Disordered" evidence="1">
    <location>
        <begin position="29"/>
        <end position="112"/>
    </location>
</feature>
<reference evidence="2" key="1">
    <citation type="journal article" date="2021" name="Open Biol.">
        <title>Shared evolutionary footprints suggest mitochondrial oxidative damage underlies multiple complex I losses in fungi.</title>
        <authorList>
            <person name="Schikora-Tamarit M.A."/>
            <person name="Marcet-Houben M."/>
            <person name="Nosek J."/>
            <person name="Gabaldon T."/>
        </authorList>
    </citation>
    <scope>NUCLEOTIDE SEQUENCE</scope>
    <source>
        <strain evidence="2">NCAIM Y.01608</strain>
    </source>
</reference>
<dbReference type="AlphaFoldDB" id="A0A1B7SQ42"/>
<proteinExistence type="predicted"/>
<protein>
    <submittedName>
        <fullName evidence="2">Uncharacterized protein</fullName>
    </submittedName>
</protein>
<evidence type="ECO:0000313" key="3">
    <source>
        <dbReference type="Proteomes" id="UP000788993"/>
    </source>
</evidence>
<dbReference type="Proteomes" id="UP000788993">
    <property type="component" value="Unassembled WGS sequence"/>
</dbReference>
<sequence>MSAPANSIPIATSSASIITDSESAYFTDARSHLSESTSPDSLKDTSSKDNAATVQYDDENRNELGISPQATITDVADLQDRETASEPEADTTVTQNEEKKQTSQPTNENGDQIVHNVQPQSTQEPITAFVNSNSPKKPGYQREESECHEYYFSIYCCDLDLSSGNIITTCLSCCMSSILGLCTTAATKI</sequence>
<evidence type="ECO:0000256" key="1">
    <source>
        <dbReference type="SAM" id="MobiDB-lite"/>
    </source>
</evidence>
<reference evidence="2" key="2">
    <citation type="submission" date="2021-01" db="EMBL/GenBank/DDBJ databases">
        <authorList>
            <person name="Schikora-Tamarit M.A."/>
        </authorList>
    </citation>
    <scope>NUCLEOTIDE SEQUENCE</scope>
    <source>
        <strain evidence="2">NCAIM Y.01608</strain>
    </source>
</reference>
<dbReference type="RefSeq" id="XP_018213286.1">
    <property type="nucleotide sequence ID" value="XM_018355926.1"/>
</dbReference>
<dbReference type="OrthoDB" id="3993675at2759"/>
<dbReference type="EMBL" id="JAEUBD010000013">
    <property type="protein sequence ID" value="KAH3678843.1"/>
    <property type="molecule type" value="Genomic_DNA"/>
</dbReference>